<proteinExistence type="predicted"/>
<reference evidence="1 2" key="1">
    <citation type="submission" date="2023-04" db="EMBL/GenBank/DDBJ databases">
        <title>Luteimonas sp. M1R5S18.</title>
        <authorList>
            <person name="Sun J.-Q."/>
        </authorList>
    </citation>
    <scope>NUCLEOTIDE SEQUENCE [LARGE SCALE GENOMIC DNA]</scope>
    <source>
        <strain evidence="1 2">M1R5S18</strain>
    </source>
</reference>
<name>A0ABT6JN92_9GAMM</name>
<sequence>MAEPKLTTTQRLAAKSLATEVVLLALLREKRDDHEFWQRLERIMQGVLALDQLQENTRPDIAAMAEEAQHMLDTWRAAVGTDPNGPAPPGSGPFQP</sequence>
<gene>
    <name evidence="1" type="ORF">QFW80_16655</name>
</gene>
<protein>
    <submittedName>
        <fullName evidence="1">Uncharacterized protein</fullName>
    </submittedName>
</protein>
<evidence type="ECO:0000313" key="1">
    <source>
        <dbReference type="EMBL" id="MDH5832150.1"/>
    </source>
</evidence>
<dbReference type="EMBL" id="JARXRN010000029">
    <property type="protein sequence ID" value="MDH5832150.1"/>
    <property type="molecule type" value="Genomic_DNA"/>
</dbReference>
<evidence type="ECO:0000313" key="2">
    <source>
        <dbReference type="Proteomes" id="UP001156831"/>
    </source>
</evidence>
<keyword evidence="2" id="KW-1185">Reference proteome</keyword>
<dbReference type="Proteomes" id="UP001156831">
    <property type="component" value="Unassembled WGS sequence"/>
</dbReference>
<organism evidence="1 2">
    <name type="scientific">Luteimonas rhizosphaericola</name>
    <dbReference type="NCBI Taxonomy" id="3042024"/>
    <lineage>
        <taxon>Bacteria</taxon>
        <taxon>Pseudomonadati</taxon>
        <taxon>Pseudomonadota</taxon>
        <taxon>Gammaproteobacteria</taxon>
        <taxon>Lysobacterales</taxon>
        <taxon>Lysobacteraceae</taxon>
        <taxon>Luteimonas</taxon>
    </lineage>
</organism>
<dbReference type="RefSeq" id="WP_280603168.1">
    <property type="nucleotide sequence ID" value="NZ_JARXRN010000029.1"/>
</dbReference>
<comment type="caution">
    <text evidence="1">The sequence shown here is derived from an EMBL/GenBank/DDBJ whole genome shotgun (WGS) entry which is preliminary data.</text>
</comment>
<accession>A0ABT6JN92</accession>